<name>A0A1V9XBB4_9ACAR</name>
<sequence>MAPITSIISGPQMMSTNATVTKALPTNIPASVTTGHAVVSAATPSGESSTRGLSTLSASPGIPHSFTTSTESINKLVMSVSTGVRRPNTPPTPPPPKVTHSPSTPKQTSPNDERSLSQFLMTSGVTVAVLVILILIGAACATAVRRNRGGSFHILTNSETNLVMDVMASPSLGGMIDPINLEPINRDTEIMPSHAKLLPPTAL</sequence>
<evidence type="ECO:0000256" key="2">
    <source>
        <dbReference type="SAM" id="Phobius"/>
    </source>
</evidence>
<keyword evidence="2" id="KW-0812">Transmembrane</keyword>
<reference evidence="3 4" key="1">
    <citation type="journal article" date="2017" name="Gigascience">
        <title>Draft genome of the honey bee ectoparasitic mite, Tropilaelaps mercedesae, is shaped by the parasitic life history.</title>
        <authorList>
            <person name="Dong X."/>
            <person name="Armstrong S.D."/>
            <person name="Xia D."/>
            <person name="Makepeace B.L."/>
            <person name="Darby A.C."/>
            <person name="Kadowaki T."/>
        </authorList>
    </citation>
    <scope>NUCLEOTIDE SEQUENCE [LARGE SCALE GENOMIC DNA]</scope>
    <source>
        <strain evidence="3">Wuxi-XJTLU</strain>
    </source>
</reference>
<feature type="transmembrane region" description="Helical" evidence="2">
    <location>
        <begin position="119"/>
        <end position="144"/>
    </location>
</feature>
<proteinExistence type="predicted"/>
<feature type="compositionally biased region" description="Pro residues" evidence="1">
    <location>
        <begin position="88"/>
        <end position="97"/>
    </location>
</feature>
<evidence type="ECO:0000313" key="3">
    <source>
        <dbReference type="EMBL" id="OQR70622.1"/>
    </source>
</evidence>
<keyword evidence="4" id="KW-1185">Reference proteome</keyword>
<keyword evidence="2" id="KW-0472">Membrane</keyword>
<dbReference type="EMBL" id="MNPL01016935">
    <property type="protein sequence ID" value="OQR70622.1"/>
    <property type="molecule type" value="Genomic_DNA"/>
</dbReference>
<protein>
    <submittedName>
        <fullName evidence="3">Uncharacterized protein</fullName>
    </submittedName>
</protein>
<keyword evidence="2" id="KW-1133">Transmembrane helix</keyword>
<feature type="compositionally biased region" description="Polar residues" evidence="1">
    <location>
        <begin position="42"/>
        <end position="58"/>
    </location>
</feature>
<comment type="caution">
    <text evidence="3">The sequence shown here is derived from an EMBL/GenBank/DDBJ whole genome shotgun (WGS) entry which is preliminary data.</text>
</comment>
<evidence type="ECO:0000256" key="1">
    <source>
        <dbReference type="SAM" id="MobiDB-lite"/>
    </source>
</evidence>
<feature type="region of interest" description="Disordered" evidence="1">
    <location>
        <begin position="41"/>
        <end position="68"/>
    </location>
</feature>
<gene>
    <name evidence="3" type="ORF">BIW11_11512</name>
</gene>
<accession>A0A1V9XBB4</accession>
<dbReference type="AlphaFoldDB" id="A0A1V9XBB4"/>
<feature type="region of interest" description="Disordered" evidence="1">
    <location>
        <begin position="82"/>
        <end position="113"/>
    </location>
</feature>
<organism evidence="3 4">
    <name type="scientific">Tropilaelaps mercedesae</name>
    <dbReference type="NCBI Taxonomy" id="418985"/>
    <lineage>
        <taxon>Eukaryota</taxon>
        <taxon>Metazoa</taxon>
        <taxon>Ecdysozoa</taxon>
        <taxon>Arthropoda</taxon>
        <taxon>Chelicerata</taxon>
        <taxon>Arachnida</taxon>
        <taxon>Acari</taxon>
        <taxon>Parasitiformes</taxon>
        <taxon>Mesostigmata</taxon>
        <taxon>Gamasina</taxon>
        <taxon>Dermanyssoidea</taxon>
        <taxon>Laelapidae</taxon>
        <taxon>Tropilaelaps</taxon>
    </lineage>
</organism>
<evidence type="ECO:0000313" key="4">
    <source>
        <dbReference type="Proteomes" id="UP000192247"/>
    </source>
</evidence>
<dbReference type="InParanoid" id="A0A1V9XBB4"/>
<dbReference type="Proteomes" id="UP000192247">
    <property type="component" value="Unassembled WGS sequence"/>
</dbReference>